<organism evidence="7 8">
    <name type="scientific">Sphaerisporangium rubeum</name>
    <dbReference type="NCBI Taxonomy" id="321317"/>
    <lineage>
        <taxon>Bacteria</taxon>
        <taxon>Bacillati</taxon>
        <taxon>Actinomycetota</taxon>
        <taxon>Actinomycetes</taxon>
        <taxon>Streptosporangiales</taxon>
        <taxon>Streptosporangiaceae</taxon>
        <taxon>Sphaerisporangium</taxon>
    </lineage>
</organism>
<evidence type="ECO:0000256" key="3">
    <source>
        <dbReference type="ARBA" id="ARBA00022692"/>
    </source>
</evidence>
<evidence type="ECO:0000313" key="7">
    <source>
        <dbReference type="EMBL" id="MBB6475640.1"/>
    </source>
</evidence>
<dbReference type="AlphaFoldDB" id="A0A7X0M8H8"/>
<gene>
    <name evidence="7" type="ORF">BJ992_005071</name>
</gene>
<comment type="subcellular location">
    <subcellularLocation>
        <location evidence="1">Cell membrane</location>
        <topology evidence="1">Multi-pass membrane protein</topology>
    </subcellularLocation>
</comment>
<dbReference type="InterPro" id="IPR022791">
    <property type="entry name" value="L-PG_synthase/AglD"/>
</dbReference>
<keyword evidence="8" id="KW-1185">Reference proteome</keyword>
<keyword evidence="4 6" id="KW-1133">Transmembrane helix</keyword>
<accession>A0A7X0M8H8</accession>
<dbReference type="Pfam" id="PF03706">
    <property type="entry name" value="LPG_synthase_TM"/>
    <property type="match status" value="1"/>
</dbReference>
<dbReference type="EMBL" id="JACHIU010000001">
    <property type="protein sequence ID" value="MBB6475640.1"/>
    <property type="molecule type" value="Genomic_DNA"/>
</dbReference>
<evidence type="ECO:0000256" key="1">
    <source>
        <dbReference type="ARBA" id="ARBA00004651"/>
    </source>
</evidence>
<dbReference type="RefSeq" id="WP_246496771.1">
    <property type="nucleotide sequence ID" value="NZ_BAAALO010000019.1"/>
</dbReference>
<comment type="caution">
    <text evidence="7">The sequence shown here is derived from an EMBL/GenBank/DDBJ whole genome shotgun (WGS) entry which is preliminary data.</text>
</comment>
<feature type="transmembrane region" description="Helical" evidence="6">
    <location>
        <begin position="223"/>
        <end position="246"/>
    </location>
</feature>
<keyword evidence="5 6" id="KW-0472">Membrane</keyword>
<dbReference type="GO" id="GO:0005886">
    <property type="term" value="C:plasma membrane"/>
    <property type="evidence" value="ECO:0007669"/>
    <property type="project" value="UniProtKB-SubCell"/>
</dbReference>
<feature type="transmembrane region" description="Helical" evidence="6">
    <location>
        <begin position="57"/>
        <end position="82"/>
    </location>
</feature>
<name>A0A7X0M8H8_9ACTN</name>
<reference evidence="7 8" key="1">
    <citation type="submission" date="2020-08" db="EMBL/GenBank/DDBJ databases">
        <title>Sequencing the genomes of 1000 actinobacteria strains.</title>
        <authorList>
            <person name="Klenk H.-P."/>
        </authorList>
    </citation>
    <scope>NUCLEOTIDE SEQUENCE [LARGE SCALE GENOMIC DNA]</scope>
    <source>
        <strain evidence="7 8">DSM 44936</strain>
    </source>
</reference>
<keyword evidence="3 6" id="KW-0812">Transmembrane</keyword>
<dbReference type="PANTHER" id="PTHR40277">
    <property type="entry name" value="BLL5419 PROTEIN"/>
    <property type="match status" value="1"/>
</dbReference>
<evidence type="ECO:0000313" key="8">
    <source>
        <dbReference type="Proteomes" id="UP000555564"/>
    </source>
</evidence>
<evidence type="ECO:0000256" key="6">
    <source>
        <dbReference type="SAM" id="Phobius"/>
    </source>
</evidence>
<feature type="transmembrane region" description="Helical" evidence="6">
    <location>
        <begin position="31"/>
        <end position="51"/>
    </location>
</feature>
<evidence type="ECO:0000256" key="5">
    <source>
        <dbReference type="ARBA" id="ARBA00023136"/>
    </source>
</evidence>
<feature type="transmembrane region" description="Helical" evidence="6">
    <location>
        <begin position="299"/>
        <end position="323"/>
    </location>
</feature>
<sequence>MTRLAVLHRWEIPPAPRLPAMWRRAWPSLRPWVRAVAGAGILVVLVARLGTGAFVNAFGLIGVPQVLAALGIGLFTTVLSVWRWSLVTRRLGLPLPLTTALGDYYCSLFLNAVLPAGVLGDAHRAVTHGRSAGDVARAVRAVVLERTGGQIVLVAAGLVTLVAEPSLADSVLGGLAPGAAVVTAALAVAVAVVALVVHSGGRAARALTASLVDVRRGLLARDAWPGVLALSAAALAGYVTLFLVAVRAAGSAAPVGELLPLLLLALLVMALPLNVGGFGPREAFSAAAFGAVGLGAQQGLTAAVVYGLLTLIAALPGGVVLVLRRGGSGRKDGEVTAEGRDQGREDVLTLARRGE</sequence>
<protein>
    <submittedName>
        <fullName evidence="7">Uncharacterized membrane protein YbhN (UPF0104 family)</fullName>
    </submittedName>
</protein>
<keyword evidence="2" id="KW-1003">Cell membrane</keyword>
<proteinExistence type="predicted"/>
<dbReference type="PANTHER" id="PTHR40277:SF1">
    <property type="entry name" value="BLL5419 PROTEIN"/>
    <property type="match status" value="1"/>
</dbReference>
<feature type="transmembrane region" description="Helical" evidence="6">
    <location>
        <begin position="258"/>
        <end position="279"/>
    </location>
</feature>
<dbReference type="Proteomes" id="UP000555564">
    <property type="component" value="Unassembled WGS sequence"/>
</dbReference>
<evidence type="ECO:0000256" key="2">
    <source>
        <dbReference type="ARBA" id="ARBA00022475"/>
    </source>
</evidence>
<evidence type="ECO:0000256" key="4">
    <source>
        <dbReference type="ARBA" id="ARBA00022989"/>
    </source>
</evidence>
<feature type="transmembrane region" description="Helical" evidence="6">
    <location>
        <begin position="175"/>
        <end position="197"/>
    </location>
</feature>